<accession>A0A818X805</accession>
<feature type="compositionally biased region" description="Polar residues" evidence="1">
    <location>
        <begin position="32"/>
        <end position="63"/>
    </location>
</feature>
<feature type="region of interest" description="Disordered" evidence="1">
    <location>
        <begin position="132"/>
        <end position="156"/>
    </location>
</feature>
<evidence type="ECO:0000313" key="2">
    <source>
        <dbReference type="EMBL" id="CAF3735305.1"/>
    </source>
</evidence>
<dbReference type="EMBL" id="CAJOAY010000790">
    <property type="protein sequence ID" value="CAF3735305.1"/>
    <property type="molecule type" value="Genomic_DNA"/>
</dbReference>
<reference evidence="2" key="1">
    <citation type="submission" date="2021-02" db="EMBL/GenBank/DDBJ databases">
        <authorList>
            <person name="Nowell W R."/>
        </authorList>
    </citation>
    <scope>NUCLEOTIDE SEQUENCE</scope>
</reference>
<name>A0A818X805_9BILA</name>
<gene>
    <name evidence="2" type="ORF">OKA104_LOCUS14754</name>
</gene>
<proteinExistence type="predicted"/>
<sequence>MADDDYIEEFSITESDLDSALNPTRRRGRQSIWATSAERASNRPTTTASSSYGRGPQSISFVSSGVKLGGNIEKKKKSTTTQAPTTPPPPPPTTTTTQTTTHFTTTTTANHDHVHTVRAFDTTKPTLAFTEETVVYDSPASKPQEERKERSATNEL</sequence>
<protein>
    <submittedName>
        <fullName evidence="2">Uncharacterized protein</fullName>
    </submittedName>
</protein>
<feature type="region of interest" description="Disordered" evidence="1">
    <location>
        <begin position="1"/>
        <end position="100"/>
    </location>
</feature>
<dbReference type="AlphaFoldDB" id="A0A818X805"/>
<comment type="caution">
    <text evidence="2">The sequence shown here is derived from an EMBL/GenBank/DDBJ whole genome shotgun (WGS) entry which is preliminary data.</text>
</comment>
<dbReference type="Proteomes" id="UP000663881">
    <property type="component" value="Unassembled WGS sequence"/>
</dbReference>
<feature type="compositionally biased region" description="Basic and acidic residues" evidence="1">
    <location>
        <begin position="143"/>
        <end position="156"/>
    </location>
</feature>
<evidence type="ECO:0000256" key="1">
    <source>
        <dbReference type="SAM" id="MobiDB-lite"/>
    </source>
</evidence>
<organism evidence="2 3">
    <name type="scientific">Adineta steineri</name>
    <dbReference type="NCBI Taxonomy" id="433720"/>
    <lineage>
        <taxon>Eukaryota</taxon>
        <taxon>Metazoa</taxon>
        <taxon>Spiralia</taxon>
        <taxon>Gnathifera</taxon>
        <taxon>Rotifera</taxon>
        <taxon>Eurotatoria</taxon>
        <taxon>Bdelloidea</taxon>
        <taxon>Adinetida</taxon>
        <taxon>Adinetidae</taxon>
        <taxon>Adineta</taxon>
    </lineage>
</organism>
<evidence type="ECO:0000313" key="3">
    <source>
        <dbReference type="Proteomes" id="UP000663881"/>
    </source>
</evidence>